<dbReference type="EMBL" id="CP150951">
    <property type="protein sequence ID" value="WZC48993.1"/>
    <property type="molecule type" value="Genomic_DNA"/>
</dbReference>
<feature type="domain" description="PAS" evidence="1">
    <location>
        <begin position="254"/>
        <end position="326"/>
    </location>
</feature>
<dbReference type="Gene3D" id="2.10.70.100">
    <property type="match status" value="1"/>
</dbReference>
<accession>A0ABZ2V4C4</accession>
<dbReference type="CDD" id="cd00130">
    <property type="entry name" value="PAS"/>
    <property type="match status" value="1"/>
</dbReference>
<feature type="domain" description="EAL" evidence="3">
    <location>
        <begin position="560"/>
        <end position="809"/>
    </location>
</feature>
<dbReference type="InterPro" id="IPR001633">
    <property type="entry name" value="EAL_dom"/>
</dbReference>
<dbReference type="InterPro" id="IPR052155">
    <property type="entry name" value="Biofilm_reg_signaling"/>
</dbReference>
<keyword evidence="6" id="KW-1185">Reference proteome</keyword>
<feature type="domain" description="GGDEF" evidence="4">
    <location>
        <begin position="418"/>
        <end position="551"/>
    </location>
</feature>
<evidence type="ECO:0000259" key="3">
    <source>
        <dbReference type="PROSITE" id="PS50883"/>
    </source>
</evidence>
<dbReference type="PROSITE" id="PS50883">
    <property type="entry name" value="EAL"/>
    <property type="match status" value="1"/>
</dbReference>
<dbReference type="SUPFAM" id="SSF55785">
    <property type="entry name" value="PYP-like sensor domain (PAS domain)"/>
    <property type="match status" value="2"/>
</dbReference>
<dbReference type="PANTHER" id="PTHR44757">
    <property type="entry name" value="DIGUANYLATE CYCLASE DGCP"/>
    <property type="match status" value="1"/>
</dbReference>
<dbReference type="PROSITE" id="PS50113">
    <property type="entry name" value="PAC"/>
    <property type="match status" value="1"/>
</dbReference>
<dbReference type="SMART" id="SM00086">
    <property type="entry name" value="PAC"/>
    <property type="match status" value="2"/>
</dbReference>
<dbReference type="SUPFAM" id="SSF55073">
    <property type="entry name" value="Nucleotide cyclase"/>
    <property type="match status" value="1"/>
</dbReference>
<dbReference type="Pfam" id="PF00990">
    <property type="entry name" value="GGDEF"/>
    <property type="match status" value="1"/>
</dbReference>
<dbReference type="InterPro" id="IPR013655">
    <property type="entry name" value="PAS_fold_3"/>
</dbReference>
<dbReference type="SMART" id="SM00091">
    <property type="entry name" value="PAS"/>
    <property type="match status" value="3"/>
</dbReference>
<sequence length="809" mass="90866">MYQGSVQVSPADRQLIAALMQPVALSDRFGRILVQNDAFTQIQTDTLHDPLRRNVADFLDAATQPGFAAFQEQIAADTVDPALRFESTVSLAGTVYALVLSPFHAESKSGLILCQLVPLTRAADARLDYLLEHFDQGIWEHDLRTGSFCVSKVWRSMRGLSDDAPILGYEDDWLNDVHPDDRDELRDAVDRQAGGDMDTIHIQYRQRHADGHWMWILCRSKIVEMTTDRRPLRIVGTDTDISEMHRRESDMRQLTNKFKMAIDVSRIGIWEYDPATNSVHWDDRLLEIYGREGEDNIRSGDSWETYIHPDDQSRAIALAEESLRNRTEFIADFRITRPDGEIRYVRSLSRFTEDQIQQDKLIGVNIDITDEYRRNLELEQARAKLEYDSNHDALTGLANRRLLDERTKTRFSNLGPADRYAVLHIDLDHFKQINDTFGHPAGDAVLIHVATELRSIIGTHGLAARTGGDEFVVFFEHAPKDVLLQGICKAIIATLRQPFIYDGQHCVLGASIGCAIGQGAPKHSNDVFVQADAALYAAKQAGRGCYCFFDSMTPIGTSAEYGARQALIDALSHDELCCYFQPQYAARGGQMVGVEALVRWECPDRGLLLPHMFMPQAESAGLTDRIDAYVFEQVIALQSQWFTQGIEYPPVAINVSRQRFESDELLDHVRARLKPHHAIVFELLETAFLDNLSDDQLDRITALRALGIGIDLDDFGSGHSSIAALQAVRPDRIKVDQSLVAPLTFRSDQLKTLQLLSQIARLEGVGIVVEGLDASDHLTAINTLDCDVLQGFALKRPMPLDAFEALLRD</sequence>
<dbReference type="CDD" id="cd01948">
    <property type="entry name" value="EAL"/>
    <property type="match status" value="1"/>
</dbReference>
<evidence type="ECO:0000313" key="6">
    <source>
        <dbReference type="Proteomes" id="UP001440612"/>
    </source>
</evidence>
<dbReference type="Gene3D" id="3.30.450.20">
    <property type="entry name" value="PAS domain"/>
    <property type="match status" value="2"/>
</dbReference>
<dbReference type="Pfam" id="PF08447">
    <property type="entry name" value="PAS_3"/>
    <property type="match status" value="2"/>
</dbReference>
<dbReference type="InterPro" id="IPR043128">
    <property type="entry name" value="Rev_trsase/Diguanyl_cyclase"/>
</dbReference>
<feature type="domain" description="PAC" evidence="2">
    <location>
        <begin position="329"/>
        <end position="380"/>
    </location>
</feature>
<protein>
    <submittedName>
        <fullName evidence="5">EAL domain-containing protein</fullName>
    </submittedName>
</protein>
<dbReference type="InterPro" id="IPR029787">
    <property type="entry name" value="Nucleotide_cyclase"/>
</dbReference>
<reference evidence="6" key="1">
    <citation type="submission" date="2024-04" db="EMBL/GenBank/DDBJ databases">
        <title>Phylogenomic analyses of a clade within the roseobacter group suggest taxonomic reassignments of species of the genera Aestuariivita, Citreicella, Loktanella, Nautella, Pelagibaca, Ruegeria, Thalassobius, Thiobacimonas and Tropicibacter, and the proposal o.</title>
        <authorList>
            <person name="Jeon C.O."/>
        </authorList>
    </citation>
    <scope>NUCLEOTIDE SEQUENCE [LARGE SCALE GENOMIC DNA]</scope>
    <source>
        <strain evidence="6">BS5-3</strain>
    </source>
</reference>
<dbReference type="NCBIfam" id="TIGR00254">
    <property type="entry name" value="GGDEF"/>
    <property type="match status" value="1"/>
</dbReference>
<dbReference type="RefSeq" id="WP_341367106.1">
    <property type="nucleotide sequence ID" value="NZ_CP150951.2"/>
</dbReference>
<dbReference type="Proteomes" id="UP001440612">
    <property type="component" value="Chromosome"/>
</dbReference>
<dbReference type="InterPro" id="IPR000160">
    <property type="entry name" value="GGDEF_dom"/>
</dbReference>
<dbReference type="SUPFAM" id="SSF141868">
    <property type="entry name" value="EAL domain-like"/>
    <property type="match status" value="1"/>
</dbReference>
<dbReference type="PANTHER" id="PTHR44757:SF2">
    <property type="entry name" value="BIOFILM ARCHITECTURE MAINTENANCE PROTEIN MBAA"/>
    <property type="match status" value="1"/>
</dbReference>
<evidence type="ECO:0000313" key="5">
    <source>
        <dbReference type="EMBL" id="WZC48993.1"/>
    </source>
</evidence>
<dbReference type="Gene3D" id="3.20.20.450">
    <property type="entry name" value="EAL domain"/>
    <property type="match status" value="1"/>
</dbReference>
<dbReference type="PROSITE" id="PS50887">
    <property type="entry name" value="GGDEF"/>
    <property type="match status" value="1"/>
</dbReference>
<dbReference type="CDD" id="cd01949">
    <property type="entry name" value="GGDEF"/>
    <property type="match status" value="1"/>
</dbReference>
<dbReference type="InterPro" id="IPR001610">
    <property type="entry name" value="PAC"/>
</dbReference>
<name>A0ABZ2V4C4_9RHOB</name>
<dbReference type="SMART" id="SM00052">
    <property type="entry name" value="EAL"/>
    <property type="match status" value="1"/>
</dbReference>
<dbReference type="Pfam" id="PF00563">
    <property type="entry name" value="EAL"/>
    <property type="match status" value="1"/>
</dbReference>
<dbReference type="SMART" id="SM00267">
    <property type="entry name" value="GGDEF"/>
    <property type="match status" value="1"/>
</dbReference>
<evidence type="ECO:0000259" key="2">
    <source>
        <dbReference type="PROSITE" id="PS50113"/>
    </source>
</evidence>
<dbReference type="InterPro" id="IPR000014">
    <property type="entry name" value="PAS"/>
</dbReference>
<dbReference type="PROSITE" id="PS50112">
    <property type="entry name" value="PAS"/>
    <property type="match status" value="1"/>
</dbReference>
<evidence type="ECO:0000259" key="4">
    <source>
        <dbReference type="PROSITE" id="PS50887"/>
    </source>
</evidence>
<dbReference type="InterPro" id="IPR035965">
    <property type="entry name" value="PAS-like_dom_sf"/>
</dbReference>
<gene>
    <name evidence="5" type="ORF">AABB29_19540</name>
</gene>
<dbReference type="Gene3D" id="3.30.70.270">
    <property type="match status" value="1"/>
</dbReference>
<organism evidence="5 6">
    <name type="scientific">Yoonia phaeophyticola</name>
    <dbReference type="NCBI Taxonomy" id="3137369"/>
    <lineage>
        <taxon>Bacteria</taxon>
        <taxon>Pseudomonadati</taxon>
        <taxon>Pseudomonadota</taxon>
        <taxon>Alphaproteobacteria</taxon>
        <taxon>Rhodobacterales</taxon>
        <taxon>Paracoccaceae</taxon>
        <taxon>Yoonia</taxon>
    </lineage>
</organism>
<proteinExistence type="predicted"/>
<dbReference type="InterPro" id="IPR035919">
    <property type="entry name" value="EAL_sf"/>
</dbReference>
<dbReference type="NCBIfam" id="TIGR00229">
    <property type="entry name" value="sensory_box"/>
    <property type="match status" value="2"/>
</dbReference>
<dbReference type="InterPro" id="IPR000700">
    <property type="entry name" value="PAS-assoc_C"/>
</dbReference>
<evidence type="ECO:0000259" key="1">
    <source>
        <dbReference type="PROSITE" id="PS50112"/>
    </source>
</evidence>